<dbReference type="AlphaFoldDB" id="A0A6M0RGG1"/>
<comment type="caution">
    <text evidence="5">The sequence shown here is derived from an EMBL/GenBank/DDBJ whole genome shotgun (WGS) entry which is preliminary data.</text>
</comment>
<dbReference type="InterPro" id="IPR013762">
    <property type="entry name" value="Integrase-like_cat_sf"/>
</dbReference>
<proteinExistence type="inferred from homology"/>
<dbReference type="GO" id="GO:0015074">
    <property type="term" value="P:DNA integration"/>
    <property type="evidence" value="ECO:0007669"/>
    <property type="project" value="InterPro"/>
</dbReference>
<protein>
    <submittedName>
        <fullName evidence="5">Site-specific integrase</fullName>
    </submittedName>
</protein>
<dbReference type="InterPro" id="IPR050090">
    <property type="entry name" value="Tyrosine_recombinase_XerCD"/>
</dbReference>
<evidence type="ECO:0000313" key="5">
    <source>
        <dbReference type="EMBL" id="NEZ54822.1"/>
    </source>
</evidence>
<gene>
    <name evidence="5" type="ORF">DXZ20_03780</name>
</gene>
<dbReference type="InterPro" id="IPR011010">
    <property type="entry name" value="DNA_brk_join_enz"/>
</dbReference>
<dbReference type="PANTHER" id="PTHR30349">
    <property type="entry name" value="PHAGE INTEGRASE-RELATED"/>
    <property type="match status" value="1"/>
</dbReference>
<keyword evidence="2" id="KW-0238">DNA-binding</keyword>
<sequence length="197" mass="22070">MEVFMKIAPKMFTTANFDLSETVAAPARKKDGKGQARHLGEEELVTFFNHLPDKKWQCVFAIAYFTGSRISEVLSLDVSAIQCDRVVITVLKARKPMTREIAIQPQLQTFLDTYDAPESGYLFPAYQNSQRKTHVSRQAAHKVLKEVIDAAPELDGISTHSFRRSFATNLQKAGKSAAEISRFLGHKSTTMTARYIG</sequence>
<evidence type="ECO:0000256" key="1">
    <source>
        <dbReference type="ARBA" id="ARBA00008857"/>
    </source>
</evidence>
<dbReference type="PANTHER" id="PTHR30349:SF41">
    <property type="entry name" value="INTEGRASE_RECOMBINASE PROTEIN MJ0367-RELATED"/>
    <property type="match status" value="1"/>
</dbReference>
<reference evidence="5 6" key="1">
    <citation type="journal article" date="2020" name="Microb. Ecol.">
        <title>Ecogenomics of the Marine Benthic Filamentous Cyanobacterium Adonisia.</title>
        <authorList>
            <person name="Walter J.M."/>
            <person name="Coutinho F.H."/>
            <person name="Leomil L."/>
            <person name="Hargreaves P.I."/>
            <person name="Campeao M.E."/>
            <person name="Vieira V.V."/>
            <person name="Silva B.S."/>
            <person name="Fistarol G.O."/>
            <person name="Salomon P.S."/>
            <person name="Sawabe T."/>
            <person name="Mino S."/>
            <person name="Hosokawa M."/>
            <person name="Miyashita H."/>
            <person name="Maruyama F."/>
            <person name="van Verk M.C."/>
            <person name="Dutilh B.E."/>
            <person name="Thompson C.C."/>
            <person name="Thompson F.L."/>
        </authorList>
    </citation>
    <scope>NUCLEOTIDE SEQUENCE [LARGE SCALE GENOMIC DNA]</scope>
    <source>
        <strain evidence="5 6">CCMR0081</strain>
    </source>
</reference>
<evidence type="ECO:0000313" key="6">
    <source>
        <dbReference type="Proteomes" id="UP000481033"/>
    </source>
</evidence>
<dbReference type="InterPro" id="IPR002104">
    <property type="entry name" value="Integrase_catalytic"/>
</dbReference>
<organism evidence="5 6">
    <name type="scientific">Adonisia turfae CCMR0081</name>
    <dbReference type="NCBI Taxonomy" id="2292702"/>
    <lineage>
        <taxon>Bacteria</taxon>
        <taxon>Bacillati</taxon>
        <taxon>Cyanobacteriota</taxon>
        <taxon>Adonisia</taxon>
        <taxon>Adonisia turfae</taxon>
    </lineage>
</organism>
<evidence type="ECO:0000256" key="3">
    <source>
        <dbReference type="ARBA" id="ARBA00023172"/>
    </source>
</evidence>
<evidence type="ECO:0000256" key="2">
    <source>
        <dbReference type="ARBA" id="ARBA00023125"/>
    </source>
</evidence>
<keyword evidence="6" id="KW-1185">Reference proteome</keyword>
<dbReference type="Gene3D" id="1.10.443.10">
    <property type="entry name" value="Intergrase catalytic core"/>
    <property type="match status" value="1"/>
</dbReference>
<name>A0A6M0RGG1_9CYAN</name>
<dbReference type="CDD" id="cd00397">
    <property type="entry name" value="DNA_BRE_C"/>
    <property type="match status" value="1"/>
</dbReference>
<dbReference type="SUPFAM" id="SSF56349">
    <property type="entry name" value="DNA breaking-rejoining enzymes"/>
    <property type="match status" value="1"/>
</dbReference>
<dbReference type="GO" id="GO:0006310">
    <property type="term" value="P:DNA recombination"/>
    <property type="evidence" value="ECO:0007669"/>
    <property type="project" value="UniProtKB-KW"/>
</dbReference>
<accession>A0A6M0RGG1</accession>
<keyword evidence="3" id="KW-0233">DNA recombination</keyword>
<feature type="domain" description="Tyr recombinase" evidence="4">
    <location>
        <begin position="34"/>
        <end position="197"/>
    </location>
</feature>
<dbReference type="Pfam" id="PF00589">
    <property type="entry name" value="Phage_integrase"/>
    <property type="match status" value="1"/>
</dbReference>
<dbReference type="GO" id="GO:0003677">
    <property type="term" value="F:DNA binding"/>
    <property type="evidence" value="ECO:0007669"/>
    <property type="project" value="UniProtKB-KW"/>
</dbReference>
<dbReference type="EMBL" id="QXHD01000003">
    <property type="protein sequence ID" value="NEZ54822.1"/>
    <property type="molecule type" value="Genomic_DNA"/>
</dbReference>
<evidence type="ECO:0000259" key="4">
    <source>
        <dbReference type="PROSITE" id="PS51898"/>
    </source>
</evidence>
<dbReference type="Proteomes" id="UP000481033">
    <property type="component" value="Unassembled WGS sequence"/>
</dbReference>
<dbReference type="PROSITE" id="PS51898">
    <property type="entry name" value="TYR_RECOMBINASE"/>
    <property type="match status" value="1"/>
</dbReference>
<comment type="similarity">
    <text evidence="1">Belongs to the 'phage' integrase family.</text>
</comment>